<proteinExistence type="predicted"/>
<accession>A0A106BSY4</accession>
<sequence length="64" mass="7129">MSRHWERLNTWHTELAIVADAIEHVLTGIEEPQGLSATAHVLKNRLLALVEDCPFPDNGGLRDA</sequence>
<evidence type="ECO:0000313" key="1">
    <source>
        <dbReference type="EMBL" id="KVW98055.1"/>
    </source>
</evidence>
<dbReference type="AlphaFoldDB" id="A0A106BSY4"/>
<evidence type="ECO:0000313" key="2">
    <source>
        <dbReference type="Proteomes" id="UP000064243"/>
    </source>
</evidence>
<gene>
    <name evidence="1" type="ORF">ABW22_03315</name>
</gene>
<organism evidence="1 2">
    <name type="scientific">Thiobacillus denitrificans</name>
    <dbReference type="NCBI Taxonomy" id="36861"/>
    <lineage>
        <taxon>Bacteria</taxon>
        <taxon>Pseudomonadati</taxon>
        <taxon>Pseudomonadota</taxon>
        <taxon>Betaproteobacteria</taxon>
        <taxon>Nitrosomonadales</taxon>
        <taxon>Thiobacillaceae</taxon>
        <taxon>Thiobacillus</taxon>
    </lineage>
</organism>
<dbReference type="Proteomes" id="UP000064243">
    <property type="component" value="Unassembled WGS sequence"/>
</dbReference>
<name>A0A106BSY4_THIDE</name>
<dbReference type="PATRIC" id="fig|36861.3.peg.105"/>
<protein>
    <submittedName>
        <fullName evidence="1">Uncharacterized protein</fullName>
    </submittedName>
</protein>
<reference evidence="1 2" key="1">
    <citation type="journal article" date="2015" name="Appl. Environ. Microbiol.">
        <title>Aerobic and Anaerobic Thiosulfate Oxidation by a Cold-Adapted, Subglacial Chemoautotroph.</title>
        <authorList>
            <person name="Harrold Z.R."/>
            <person name="Skidmore M.L."/>
            <person name="Hamilton T.L."/>
            <person name="Desch L."/>
            <person name="Amada K."/>
            <person name="van Gelder W."/>
            <person name="Glover K."/>
            <person name="Roden E.E."/>
            <person name="Boyd E.S."/>
        </authorList>
    </citation>
    <scope>NUCLEOTIDE SEQUENCE [LARGE SCALE GENOMIC DNA]</scope>
    <source>
        <strain evidence="1 2">RG</strain>
    </source>
</reference>
<dbReference type="RefSeq" id="WP_059751933.1">
    <property type="nucleotide sequence ID" value="NZ_LDUG01000011.1"/>
</dbReference>
<comment type="caution">
    <text evidence="1">The sequence shown here is derived from an EMBL/GenBank/DDBJ whole genome shotgun (WGS) entry which is preliminary data.</text>
</comment>
<keyword evidence="2" id="KW-1185">Reference proteome</keyword>
<dbReference type="EMBL" id="LDUG01000011">
    <property type="protein sequence ID" value="KVW98055.1"/>
    <property type="molecule type" value="Genomic_DNA"/>
</dbReference>
<dbReference type="OrthoDB" id="9893563at2"/>